<reference evidence="10" key="2">
    <citation type="submission" date="2018-10" db="UniProtKB">
        <authorList>
            <consortium name="EnsemblPlants"/>
        </authorList>
    </citation>
    <scope>IDENTIFICATION</scope>
</reference>
<dbReference type="PRINTS" id="PR00359">
    <property type="entry name" value="BP450"/>
</dbReference>
<proteinExistence type="inferred from homology"/>
<evidence type="ECO:0000256" key="2">
    <source>
        <dbReference type="ARBA" id="ARBA00004972"/>
    </source>
</evidence>
<dbReference type="Proteomes" id="UP000019116">
    <property type="component" value="Chromosome 3B"/>
</dbReference>
<organism evidence="10">
    <name type="scientific">Triticum aestivum</name>
    <name type="common">Wheat</name>
    <dbReference type="NCBI Taxonomy" id="4565"/>
    <lineage>
        <taxon>Eukaryota</taxon>
        <taxon>Viridiplantae</taxon>
        <taxon>Streptophyta</taxon>
        <taxon>Embryophyta</taxon>
        <taxon>Tracheophyta</taxon>
        <taxon>Spermatophyta</taxon>
        <taxon>Magnoliopsida</taxon>
        <taxon>Liliopsida</taxon>
        <taxon>Poales</taxon>
        <taxon>Poaceae</taxon>
        <taxon>BOP clade</taxon>
        <taxon>Pooideae</taxon>
        <taxon>Triticodae</taxon>
        <taxon>Triticeae</taxon>
        <taxon>Triticinae</taxon>
        <taxon>Triticum</taxon>
    </lineage>
</organism>
<dbReference type="Gramene" id="TraesCLE_scaffold_010432_01G000400.1">
    <property type="protein sequence ID" value="TraesCLE_scaffold_010432_01G000400.1"/>
    <property type="gene ID" value="TraesCLE_scaffold_010432_01G000400"/>
</dbReference>
<dbReference type="Gramene" id="TraesJAG3B03G01721780.1">
    <property type="protein sequence ID" value="TraesJAG3B03G01721780.1.CDS1"/>
    <property type="gene ID" value="TraesJAG3B03G01721780"/>
</dbReference>
<dbReference type="Gramene" id="TraesNOR3B03G01737190.1">
    <property type="protein sequence ID" value="TraesNOR3B03G01737190.1.CDS1"/>
    <property type="gene ID" value="TraesNOR3B03G01737190"/>
</dbReference>
<dbReference type="PANTHER" id="PTHR24286:SF364">
    <property type="entry name" value="CYTOCHROME P450 FAMILY 718"/>
    <property type="match status" value="1"/>
</dbReference>
<dbReference type="InterPro" id="IPR017972">
    <property type="entry name" value="Cyt_P450_CS"/>
</dbReference>
<dbReference type="Gramene" id="TraesCS3B03G1012300.1">
    <property type="protein sequence ID" value="TraesCS3B03G1012300.1.CDS1"/>
    <property type="gene ID" value="TraesCS3B03G1012300"/>
</dbReference>
<dbReference type="PRINTS" id="PR00385">
    <property type="entry name" value="P450"/>
</dbReference>
<evidence type="ECO:0000256" key="4">
    <source>
        <dbReference type="ARBA" id="ARBA00022723"/>
    </source>
</evidence>
<feature type="region of interest" description="Disordered" evidence="9">
    <location>
        <begin position="479"/>
        <end position="508"/>
    </location>
</feature>
<keyword evidence="8" id="KW-0503">Monooxygenase</keyword>
<dbReference type="Gramene" id="TraesCS3B02G407200.1">
    <property type="protein sequence ID" value="TraesCS3B02G407200.1.cds1"/>
    <property type="gene ID" value="TraesCS3B02G407200"/>
</dbReference>
<comment type="pathway">
    <text evidence="2">Hormone biosynthesis.</text>
</comment>
<evidence type="ECO:0000256" key="1">
    <source>
        <dbReference type="ARBA" id="ARBA00001971"/>
    </source>
</evidence>
<dbReference type="SUPFAM" id="SSF48264">
    <property type="entry name" value="Cytochrome P450"/>
    <property type="match status" value="1"/>
</dbReference>
<evidence type="ECO:0000256" key="9">
    <source>
        <dbReference type="SAM" id="MobiDB-lite"/>
    </source>
</evidence>
<dbReference type="Gramene" id="TraesROB_scaffold_110426_01G000100.1">
    <property type="protein sequence ID" value="TraesROB_scaffold_110426_01G000100.1"/>
    <property type="gene ID" value="TraesROB_scaffold_110426_01G000100"/>
</dbReference>
<comment type="pathway">
    <text evidence="7">Plant hormone biosynthesis.</text>
</comment>
<dbReference type="EnsemblPlants" id="TraesCS3B02G407200.1">
    <property type="protein sequence ID" value="TraesCS3B02G407200.1.cds1"/>
    <property type="gene ID" value="TraesCS3B02G407200"/>
</dbReference>
<dbReference type="Gramene" id="TraesWEE_scaffold_046797_01G000300.1">
    <property type="protein sequence ID" value="TraesWEE_scaffold_046797_01G000300.1"/>
    <property type="gene ID" value="TraesWEE_scaffold_046797_01G000300"/>
</dbReference>
<keyword evidence="8" id="KW-0349">Heme</keyword>
<dbReference type="GO" id="GO:0004497">
    <property type="term" value="F:monooxygenase activity"/>
    <property type="evidence" value="ECO:0000318"/>
    <property type="project" value="GO_Central"/>
</dbReference>
<evidence type="ECO:0000256" key="6">
    <source>
        <dbReference type="ARBA" id="ARBA00023004"/>
    </source>
</evidence>
<sequence length="508" mass="56262">MEMEASVLAALAAVILAFIFLVLPHLRKQSSSQDDRRRQLPPGSLGLPVVGQTVGLLRALRANTAEAWLRRWASEYGPISKLSLFGLPTALLVGPAANKFLFASTALTAKTTTSFNSMVGRRNIRELAGDDHRRVRAMMVQFLKLDSVRSYVASMDDDVRHHIRAHWDGRATVAVMPSMKSLTFDIMCTVIFGFGRAEHAAVRRELSAEFQQLVRGIWAIPVNLPFTSFGKCLAASRRGRRTVAAVIDEKRAKLESGHSSPSDDLMTHMLAEGLADEEIIDNVMFMMVAAHDTTATLLTFLLRHLDGNRDAYGRVVAEQQEVARSKAPEEALSWDDLGKMKYTWSAAMETLRLVPPVFSVLKRAVEDVEFDGHLIPKGWQVLGAMNMTQWDPAIFPEPSRFEPARFESPIAPYSFVAFGGGATVCPGNEFARVEALVAMHYIVTGFKWKLADGCDGSFSRYPLPSPAQGLLIDIEPMDTQPPQVEQAPPNDLQESRSRSEWCTHHSAL</sequence>
<dbReference type="Gramene" id="TraesJUL3B03G01728110.1">
    <property type="protein sequence ID" value="TraesJUL3B03G01728110.1.CDS1"/>
    <property type="gene ID" value="TraesJUL3B03G01728110"/>
</dbReference>
<dbReference type="CDD" id="cd11043">
    <property type="entry name" value="CYP90-like"/>
    <property type="match status" value="1"/>
</dbReference>
<dbReference type="STRING" id="4565.A0A3B6FSN9"/>
<dbReference type="FunFam" id="1.10.630.10:FF:000022">
    <property type="entry name" value="Taxadiene 5-alpha hydroxylase"/>
    <property type="match status" value="1"/>
</dbReference>
<dbReference type="PROSITE" id="PS00086">
    <property type="entry name" value="CYTOCHROME_P450"/>
    <property type="match status" value="1"/>
</dbReference>
<dbReference type="SMR" id="A0A3B6FSN9"/>
<dbReference type="GO" id="GO:0005506">
    <property type="term" value="F:iron ion binding"/>
    <property type="evidence" value="ECO:0007669"/>
    <property type="project" value="InterPro"/>
</dbReference>
<comment type="similarity">
    <text evidence="3 8">Belongs to the cytochrome P450 family.</text>
</comment>
<evidence type="ECO:0008006" key="12">
    <source>
        <dbReference type="Google" id="ProtNLM"/>
    </source>
</evidence>
<evidence type="ECO:0000256" key="7">
    <source>
        <dbReference type="ARBA" id="ARBA00029441"/>
    </source>
</evidence>
<keyword evidence="4 8" id="KW-0479">Metal-binding</keyword>
<dbReference type="InterPro" id="IPR036396">
    <property type="entry name" value="Cyt_P450_sf"/>
</dbReference>
<dbReference type="PANTHER" id="PTHR24286">
    <property type="entry name" value="CYTOCHROME P450 26"/>
    <property type="match status" value="1"/>
</dbReference>
<comment type="cofactor">
    <cofactor evidence="1">
        <name>heme</name>
        <dbReference type="ChEBI" id="CHEBI:30413"/>
    </cofactor>
</comment>
<dbReference type="Gene3D" id="1.10.630.10">
    <property type="entry name" value="Cytochrome P450"/>
    <property type="match status" value="1"/>
</dbReference>
<feature type="compositionally biased region" description="Basic and acidic residues" evidence="9">
    <location>
        <begin position="493"/>
        <end position="508"/>
    </location>
</feature>
<evidence type="ECO:0000256" key="3">
    <source>
        <dbReference type="ARBA" id="ARBA00010617"/>
    </source>
</evidence>
<evidence type="ECO:0000256" key="8">
    <source>
        <dbReference type="RuleBase" id="RU000461"/>
    </source>
</evidence>
<evidence type="ECO:0000313" key="10">
    <source>
        <dbReference type="EnsemblPlants" id="TraesCS3B02G407200.1.cds1"/>
    </source>
</evidence>
<dbReference type="GO" id="GO:0020037">
    <property type="term" value="F:heme binding"/>
    <property type="evidence" value="ECO:0007669"/>
    <property type="project" value="InterPro"/>
</dbReference>
<dbReference type="Pfam" id="PF00067">
    <property type="entry name" value="p450"/>
    <property type="match status" value="1"/>
</dbReference>
<name>A0A3B6FSN9_WHEAT</name>
<protein>
    <recommendedName>
        <fullName evidence="12">Cytochrome P450</fullName>
    </recommendedName>
</protein>
<evidence type="ECO:0000313" key="11">
    <source>
        <dbReference type="Proteomes" id="UP000019116"/>
    </source>
</evidence>
<evidence type="ECO:0000256" key="5">
    <source>
        <dbReference type="ARBA" id="ARBA00023002"/>
    </source>
</evidence>
<dbReference type="Gramene" id="TraesCAD_scaffold_054695_01G000300.1">
    <property type="protein sequence ID" value="TraesCAD_scaffold_054695_01G000300.1"/>
    <property type="gene ID" value="TraesCAD_scaffold_054695_01G000300"/>
</dbReference>
<reference evidence="10" key="1">
    <citation type="submission" date="2018-08" db="EMBL/GenBank/DDBJ databases">
        <authorList>
            <person name="Rossello M."/>
        </authorList>
    </citation>
    <scope>NUCLEOTIDE SEQUENCE [LARGE SCALE GENOMIC DNA]</scope>
    <source>
        <strain evidence="10">cv. Chinese Spring</strain>
    </source>
</reference>
<dbReference type="OMA" id="CPTAFLV"/>
<dbReference type="InterPro" id="IPR002397">
    <property type="entry name" value="Cyt_P450_B"/>
</dbReference>
<dbReference type="Gramene" id="TraesARI3B03G01742760.1">
    <property type="protein sequence ID" value="TraesARI3B03G01742760.1.CDS1"/>
    <property type="gene ID" value="TraesARI3B03G01742760"/>
</dbReference>
<dbReference type="GO" id="GO:0016705">
    <property type="term" value="F:oxidoreductase activity, acting on paired donors, with incorporation or reduction of molecular oxygen"/>
    <property type="evidence" value="ECO:0007669"/>
    <property type="project" value="InterPro"/>
</dbReference>
<dbReference type="AlphaFoldDB" id="A0A3B6FSN9"/>
<keyword evidence="6 8" id="KW-0408">Iron</keyword>
<dbReference type="InterPro" id="IPR001128">
    <property type="entry name" value="Cyt_P450"/>
</dbReference>
<accession>A0A3B6FSN9</accession>
<dbReference type="Gramene" id="TraesKAR3B01G0426810.1">
    <property type="protein sequence ID" value="cds.TraesKAR3B01G0426810.1"/>
    <property type="gene ID" value="TraesKAR3B01G0426810"/>
</dbReference>
<keyword evidence="11" id="KW-1185">Reference proteome</keyword>
<keyword evidence="5 8" id="KW-0560">Oxidoreductase</keyword>